<evidence type="ECO:0000256" key="1">
    <source>
        <dbReference type="SAM" id="Phobius"/>
    </source>
</evidence>
<feature type="transmembrane region" description="Helical" evidence="1">
    <location>
        <begin position="39"/>
        <end position="61"/>
    </location>
</feature>
<organism evidence="2 3">
    <name type="scientific">Pseudomonas paraeruginosa</name>
    <dbReference type="NCBI Taxonomy" id="2994495"/>
    <lineage>
        <taxon>Bacteria</taxon>
        <taxon>Pseudomonadati</taxon>
        <taxon>Pseudomonadota</taxon>
        <taxon>Gammaproteobacteria</taxon>
        <taxon>Pseudomonadales</taxon>
        <taxon>Pseudomonadaceae</taxon>
        <taxon>Pseudomonas</taxon>
    </lineage>
</organism>
<reference evidence="2 3" key="1">
    <citation type="submission" date="2018-02" db="EMBL/GenBank/DDBJ databases">
        <title>FDA/CDC Antimicrobial Resistant Isolate Bank Genome Sequencing.</title>
        <authorList>
            <person name="Benahmed F.H."/>
            <person name="Lutgring J.D."/>
            <person name="Yoo B."/>
            <person name="Machado M."/>
            <person name="Brown A."/>
            <person name="McAllister G."/>
            <person name="Perry A."/>
            <person name="Halpin A.L."/>
            <person name="Vavikolanu K."/>
            <person name="Ott S."/>
            <person name="Zhao X."/>
            <person name="Tallon L.J."/>
            <person name="Sadzewicz L."/>
            <person name="Aluvathingal J."/>
            <person name="Nadendla S."/>
            <person name="Voskania-kordi A."/>
            <person name="Simonyan V."/>
            <person name="Patel J."/>
            <person name="Shawar R.M."/>
        </authorList>
    </citation>
    <scope>NUCLEOTIDE SEQUENCE [LARGE SCALE GENOMIC DNA]</scope>
    <source>
        <strain evidence="2 3">AR_0356</strain>
    </source>
</reference>
<dbReference type="AlphaFoldDB" id="A0A2R3J1W9"/>
<evidence type="ECO:0000313" key="2">
    <source>
        <dbReference type="EMBL" id="AVK08116.1"/>
    </source>
</evidence>
<keyword evidence="1" id="KW-0472">Membrane</keyword>
<evidence type="ECO:0000313" key="3">
    <source>
        <dbReference type="Proteomes" id="UP000238390"/>
    </source>
</evidence>
<keyword evidence="3" id="KW-1185">Reference proteome</keyword>
<accession>A0A2R3J1W9</accession>
<dbReference type="Proteomes" id="UP000238390">
    <property type="component" value="Chromosome"/>
</dbReference>
<proteinExistence type="predicted"/>
<feature type="transmembrane region" description="Helical" evidence="1">
    <location>
        <begin position="73"/>
        <end position="94"/>
    </location>
</feature>
<gene>
    <name evidence="2" type="ORF">CSB93_3742</name>
</gene>
<keyword evidence="1" id="KW-1133">Transmembrane helix</keyword>
<protein>
    <submittedName>
        <fullName evidence="2">Uncharacterized protein</fullName>
    </submittedName>
</protein>
<sequence length="99" mass="10870">MNLKKSCFLPSRRSAAGRFASESFTFYPIMEKALKLASCLYGLLIVLSLLMVAFLSQFPFLLSSGVENLSMSILPLLIPLMVGLVVCEAVRAVVPKKRS</sequence>
<dbReference type="EMBL" id="CP027169">
    <property type="protein sequence ID" value="AVK08116.1"/>
    <property type="molecule type" value="Genomic_DNA"/>
</dbReference>
<name>A0A2R3J1W9_9PSED</name>
<keyword evidence="1" id="KW-0812">Transmembrane</keyword>